<dbReference type="GO" id="GO:0016757">
    <property type="term" value="F:glycosyltransferase activity"/>
    <property type="evidence" value="ECO:0007669"/>
    <property type="project" value="InterPro"/>
</dbReference>
<evidence type="ECO:0008006" key="5">
    <source>
        <dbReference type="Google" id="ProtNLM"/>
    </source>
</evidence>
<protein>
    <recommendedName>
        <fullName evidence="5">Glycosyltransferase</fullName>
    </recommendedName>
</protein>
<keyword evidence="4" id="KW-1185">Reference proteome</keyword>
<evidence type="ECO:0000313" key="3">
    <source>
        <dbReference type="EMBL" id="PWL39844.1"/>
    </source>
</evidence>
<gene>
    <name evidence="3" type="ORF">DKG77_03170</name>
</gene>
<comment type="caution">
    <text evidence="3">The sequence shown here is derived from an EMBL/GenBank/DDBJ whole genome shotgun (WGS) entry which is preliminary data.</text>
</comment>
<dbReference type="CDD" id="cd03823">
    <property type="entry name" value="GT4_ExpE7-like"/>
    <property type="match status" value="1"/>
</dbReference>
<feature type="domain" description="Glycosyl transferase family 1" evidence="1">
    <location>
        <begin position="218"/>
        <end position="365"/>
    </location>
</feature>
<dbReference type="InterPro" id="IPR028098">
    <property type="entry name" value="Glyco_trans_4-like_N"/>
</dbReference>
<dbReference type="PANTHER" id="PTHR45947">
    <property type="entry name" value="SULFOQUINOVOSYL TRANSFERASE SQD2"/>
    <property type="match status" value="1"/>
</dbReference>
<dbReference type="AlphaFoldDB" id="A0A316L168"/>
<dbReference type="RefSeq" id="WP_109660109.1">
    <property type="nucleotide sequence ID" value="NZ_QGEG01000001.1"/>
</dbReference>
<dbReference type="Proteomes" id="UP000245762">
    <property type="component" value="Unassembled WGS sequence"/>
</dbReference>
<dbReference type="OrthoDB" id="9787111at2"/>
<evidence type="ECO:0000259" key="2">
    <source>
        <dbReference type="Pfam" id="PF13439"/>
    </source>
</evidence>
<name>A0A316L168_9FLAO</name>
<dbReference type="InterPro" id="IPR050194">
    <property type="entry name" value="Glycosyltransferase_grp1"/>
</dbReference>
<dbReference type="Gene3D" id="3.40.50.2000">
    <property type="entry name" value="Glycogen Phosphorylase B"/>
    <property type="match status" value="2"/>
</dbReference>
<dbReference type="EMBL" id="QGEG01000001">
    <property type="protein sequence ID" value="PWL39844.1"/>
    <property type="molecule type" value="Genomic_DNA"/>
</dbReference>
<sequence>MRVLIFNTLYTPYKIGGAEISVQDLAENLLDNGIKVGVVTLGENKEKTMVNGIVVWRLKLQNVFWPFNEEPSSTLTKLKWHWEDVYNKRYQEDVNKIFLEFKPHIVHTNNLAGFSVAIWDIAHGRNIKVVHTLRDYYLQCPRTTRFKGRNLCTKQCLECNLLSIKKKKASQKVHGLIGISKYILNDHISKGYFLSSKKQVIYNGFMIPRRKTGNTQFEEKDKVNFGFIGQINQSKGLELLVESFSALKSNRNWVLHVAGKINDNYKKELSSKLLKGKVVFHGFVKPKDFFPQIDVLVVPSIWEEPFGRVILEGLINEKPILGSNRGGIPELLGAENKSFMFQPNREELTQILKKVIVSPKTLNEFSFDKIDLKQFSIETSVGKYIDLFTRALNG</sequence>
<accession>A0A316L168</accession>
<dbReference type="PANTHER" id="PTHR45947:SF13">
    <property type="entry name" value="TRANSFERASE"/>
    <property type="match status" value="1"/>
</dbReference>
<proteinExistence type="predicted"/>
<feature type="domain" description="Glycosyltransferase subfamily 4-like N-terminal" evidence="2">
    <location>
        <begin position="15"/>
        <end position="204"/>
    </location>
</feature>
<evidence type="ECO:0000313" key="4">
    <source>
        <dbReference type="Proteomes" id="UP000245762"/>
    </source>
</evidence>
<dbReference type="Pfam" id="PF00534">
    <property type="entry name" value="Glycos_transf_1"/>
    <property type="match status" value="1"/>
</dbReference>
<dbReference type="Pfam" id="PF13439">
    <property type="entry name" value="Glyco_transf_4"/>
    <property type="match status" value="1"/>
</dbReference>
<organism evidence="3 4">
    <name type="scientific">Flagellimonas aquimarina</name>
    <dbReference type="NCBI Taxonomy" id="2201895"/>
    <lineage>
        <taxon>Bacteria</taxon>
        <taxon>Pseudomonadati</taxon>
        <taxon>Bacteroidota</taxon>
        <taxon>Flavobacteriia</taxon>
        <taxon>Flavobacteriales</taxon>
        <taxon>Flavobacteriaceae</taxon>
        <taxon>Flagellimonas</taxon>
    </lineage>
</organism>
<dbReference type="InterPro" id="IPR001296">
    <property type="entry name" value="Glyco_trans_1"/>
</dbReference>
<reference evidence="3 4" key="1">
    <citation type="submission" date="2018-05" db="EMBL/GenBank/DDBJ databases">
        <title>Complete genome sequence of Flagellimonas aquimarina ECD12 isolated from seaweed Ecklonia cava.</title>
        <authorList>
            <person name="Choi S."/>
            <person name="Seong C."/>
        </authorList>
    </citation>
    <scope>NUCLEOTIDE SEQUENCE [LARGE SCALE GENOMIC DNA]</scope>
    <source>
        <strain evidence="3 4">ECD12</strain>
    </source>
</reference>
<dbReference type="SUPFAM" id="SSF53756">
    <property type="entry name" value="UDP-Glycosyltransferase/glycogen phosphorylase"/>
    <property type="match status" value="1"/>
</dbReference>
<evidence type="ECO:0000259" key="1">
    <source>
        <dbReference type="Pfam" id="PF00534"/>
    </source>
</evidence>